<gene>
    <name evidence="1" type="ORF">CYCCA115_LOCUS9388</name>
</gene>
<protein>
    <submittedName>
        <fullName evidence="1">Uncharacterized protein</fullName>
    </submittedName>
</protein>
<dbReference type="EMBL" id="CAKOGP040001335">
    <property type="protein sequence ID" value="CAJ1945244.1"/>
    <property type="molecule type" value="Genomic_DNA"/>
</dbReference>
<sequence>MSTALDNYFAALKLEVGVSNVAVVQDRAIQRTRRPAPERNNPQQALRRDALTRTSAAKFSIDECDEPLHCPSRQMSSDFSSQSFSADDLEVLVNLSSGSVEALGVIIDDSCRTPSVSKDNVALEKTADSRWSSATFQKKNDYPIHSEVCCE</sequence>
<comment type="caution">
    <text evidence="1">The sequence shown here is derived from an EMBL/GenBank/DDBJ whole genome shotgun (WGS) entry which is preliminary data.</text>
</comment>
<evidence type="ECO:0000313" key="1">
    <source>
        <dbReference type="EMBL" id="CAJ1945244.1"/>
    </source>
</evidence>
<evidence type="ECO:0000313" key="2">
    <source>
        <dbReference type="Proteomes" id="UP001295423"/>
    </source>
</evidence>
<dbReference type="AlphaFoldDB" id="A0AAD2CW30"/>
<keyword evidence="2" id="KW-1185">Reference proteome</keyword>
<name>A0AAD2CW30_9STRA</name>
<accession>A0AAD2CW30</accession>
<organism evidence="1 2">
    <name type="scientific">Cylindrotheca closterium</name>
    <dbReference type="NCBI Taxonomy" id="2856"/>
    <lineage>
        <taxon>Eukaryota</taxon>
        <taxon>Sar</taxon>
        <taxon>Stramenopiles</taxon>
        <taxon>Ochrophyta</taxon>
        <taxon>Bacillariophyta</taxon>
        <taxon>Bacillariophyceae</taxon>
        <taxon>Bacillariophycidae</taxon>
        <taxon>Bacillariales</taxon>
        <taxon>Bacillariaceae</taxon>
        <taxon>Cylindrotheca</taxon>
    </lineage>
</organism>
<dbReference type="Proteomes" id="UP001295423">
    <property type="component" value="Unassembled WGS sequence"/>
</dbReference>
<reference evidence="1" key="1">
    <citation type="submission" date="2023-08" db="EMBL/GenBank/DDBJ databases">
        <authorList>
            <person name="Audoor S."/>
            <person name="Bilcke G."/>
        </authorList>
    </citation>
    <scope>NUCLEOTIDE SEQUENCE</scope>
</reference>
<proteinExistence type="predicted"/>